<gene>
    <name evidence="1" type="ORF">AVEN_195382_1</name>
</gene>
<proteinExistence type="predicted"/>
<evidence type="ECO:0000313" key="1">
    <source>
        <dbReference type="EMBL" id="GBM16276.1"/>
    </source>
</evidence>
<protein>
    <submittedName>
        <fullName evidence="1">Uncharacterized protein</fullName>
    </submittedName>
</protein>
<accession>A0A4Y2DJV8</accession>
<comment type="caution">
    <text evidence="1">The sequence shown here is derived from an EMBL/GenBank/DDBJ whole genome shotgun (WGS) entry which is preliminary data.</text>
</comment>
<dbReference type="EMBL" id="BGPR01000370">
    <property type="protein sequence ID" value="GBM16276.1"/>
    <property type="molecule type" value="Genomic_DNA"/>
</dbReference>
<sequence>MNGTTVTLEGTSTSSFEWSRLLQLRGKDQKPCLKRDMAHSQLTLRDLASERPIAVVVASWESLCTSQPAAALQAHIILNDLEHLWWKRVLNSPLSRLQIRKLINFISQNEDILFLPN</sequence>
<reference evidence="1 2" key="1">
    <citation type="journal article" date="2019" name="Sci. Rep.">
        <title>Orb-weaving spider Araneus ventricosus genome elucidates the spidroin gene catalogue.</title>
        <authorList>
            <person name="Kono N."/>
            <person name="Nakamura H."/>
            <person name="Ohtoshi R."/>
            <person name="Moran D.A.P."/>
            <person name="Shinohara A."/>
            <person name="Yoshida Y."/>
            <person name="Fujiwara M."/>
            <person name="Mori M."/>
            <person name="Tomita M."/>
            <person name="Arakawa K."/>
        </authorList>
    </citation>
    <scope>NUCLEOTIDE SEQUENCE [LARGE SCALE GENOMIC DNA]</scope>
</reference>
<organism evidence="1 2">
    <name type="scientific">Araneus ventricosus</name>
    <name type="common">Orbweaver spider</name>
    <name type="synonym">Epeira ventricosa</name>
    <dbReference type="NCBI Taxonomy" id="182803"/>
    <lineage>
        <taxon>Eukaryota</taxon>
        <taxon>Metazoa</taxon>
        <taxon>Ecdysozoa</taxon>
        <taxon>Arthropoda</taxon>
        <taxon>Chelicerata</taxon>
        <taxon>Arachnida</taxon>
        <taxon>Araneae</taxon>
        <taxon>Araneomorphae</taxon>
        <taxon>Entelegynae</taxon>
        <taxon>Araneoidea</taxon>
        <taxon>Araneidae</taxon>
        <taxon>Araneus</taxon>
    </lineage>
</organism>
<dbReference type="AlphaFoldDB" id="A0A4Y2DJV8"/>
<name>A0A4Y2DJV8_ARAVE</name>
<dbReference type="Proteomes" id="UP000499080">
    <property type="component" value="Unassembled WGS sequence"/>
</dbReference>
<keyword evidence="2" id="KW-1185">Reference proteome</keyword>
<evidence type="ECO:0000313" key="2">
    <source>
        <dbReference type="Proteomes" id="UP000499080"/>
    </source>
</evidence>